<protein>
    <recommendedName>
        <fullName evidence="4">Transporter</fullName>
    </recommendedName>
</protein>
<gene>
    <name evidence="2" type="ORF">H9646_01300</name>
</gene>
<evidence type="ECO:0000313" key="3">
    <source>
        <dbReference type="Proteomes" id="UP000634919"/>
    </source>
</evidence>
<accession>A0ABR8S6K7</accession>
<sequence length="238" mass="26079">MKHLHFVARHVATTARTRLATVAALGLGASLAHAAGGHHAVDDATILDEGQCQLSAWSERERQGNRTLYHLEPGCRVGPLELSLGLEHQSENDIGRTGNVSPQLKWVLPLHDRLSVGVVAQAHWQSEALTSLHAAGSTLLVPLTWHASDSVKLHLNLGRDFMRHAPGTTRAGAALEWSPAAQWSFVAERFRESTFNHWRLGVRWMVTPDLSIDLSQARGDHGRVAAWGTLGATWAFDR</sequence>
<dbReference type="Proteomes" id="UP000634919">
    <property type="component" value="Unassembled WGS sequence"/>
</dbReference>
<evidence type="ECO:0008006" key="4">
    <source>
        <dbReference type="Google" id="ProtNLM"/>
    </source>
</evidence>
<proteinExistence type="predicted"/>
<evidence type="ECO:0000313" key="2">
    <source>
        <dbReference type="EMBL" id="MBD7959108.1"/>
    </source>
</evidence>
<keyword evidence="3" id="KW-1185">Reference proteome</keyword>
<organism evidence="2 3">
    <name type="scientific">Comamonas avium</name>
    <dbReference type="NCBI Taxonomy" id="2762231"/>
    <lineage>
        <taxon>Bacteria</taxon>
        <taxon>Pseudomonadati</taxon>
        <taxon>Pseudomonadota</taxon>
        <taxon>Betaproteobacteria</taxon>
        <taxon>Burkholderiales</taxon>
        <taxon>Comamonadaceae</taxon>
        <taxon>Comamonas</taxon>
    </lineage>
</organism>
<keyword evidence="1" id="KW-0732">Signal</keyword>
<feature type="signal peptide" evidence="1">
    <location>
        <begin position="1"/>
        <end position="34"/>
    </location>
</feature>
<name>A0ABR8S6K7_9BURK</name>
<comment type="caution">
    <text evidence="2">The sequence shown here is derived from an EMBL/GenBank/DDBJ whole genome shotgun (WGS) entry which is preliminary data.</text>
</comment>
<dbReference type="EMBL" id="JACSQK010000001">
    <property type="protein sequence ID" value="MBD7959108.1"/>
    <property type="molecule type" value="Genomic_DNA"/>
</dbReference>
<dbReference type="RefSeq" id="WP_191721521.1">
    <property type="nucleotide sequence ID" value="NZ_JACSQK010000001.1"/>
</dbReference>
<feature type="chain" id="PRO_5046187017" description="Transporter" evidence="1">
    <location>
        <begin position="35"/>
        <end position="238"/>
    </location>
</feature>
<reference evidence="2 3" key="1">
    <citation type="submission" date="2020-08" db="EMBL/GenBank/DDBJ databases">
        <title>A Genomic Blueprint of the Chicken Gut Microbiome.</title>
        <authorList>
            <person name="Gilroy R."/>
            <person name="Ravi A."/>
            <person name="Getino M."/>
            <person name="Pursley I."/>
            <person name="Horton D.L."/>
            <person name="Alikhan N.-F."/>
            <person name="Baker D."/>
            <person name="Gharbi K."/>
            <person name="Hall N."/>
            <person name="Watson M."/>
            <person name="Adriaenssens E.M."/>
            <person name="Foster-Nyarko E."/>
            <person name="Jarju S."/>
            <person name="Secka A."/>
            <person name="Antonio M."/>
            <person name="Oren A."/>
            <person name="Chaudhuri R."/>
            <person name="La Ragione R.M."/>
            <person name="Hildebrand F."/>
            <person name="Pallen M.J."/>
        </authorList>
    </citation>
    <scope>NUCLEOTIDE SEQUENCE [LARGE SCALE GENOMIC DNA]</scope>
    <source>
        <strain evidence="2 3">Sa2CVA6</strain>
    </source>
</reference>
<evidence type="ECO:0000256" key="1">
    <source>
        <dbReference type="SAM" id="SignalP"/>
    </source>
</evidence>